<feature type="compositionally biased region" description="Basic and acidic residues" evidence="6">
    <location>
        <begin position="1536"/>
        <end position="1550"/>
    </location>
</feature>
<dbReference type="SMART" id="SM00487">
    <property type="entry name" value="DEXDc"/>
    <property type="match status" value="1"/>
</dbReference>
<dbReference type="InterPro" id="IPR019787">
    <property type="entry name" value="Znf_PHD-finger"/>
</dbReference>
<dbReference type="InterPro" id="IPR019786">
    <property type="entry name" value="Zinc_finger_PHD-type_CS"/>
</dbReference>
<dbReference type="CDD" id="cd17919">
    <property type="entry name" value="DEXHc_Snf"/>
    <property type="match status" value="1"/>
</dbReference>
<dbReference type="Gene3D" id="3.40.50.300">
    <property type="entry name" value="P-loop containing nucleotide triphosphate hydrolases"/>
    <property type="match status" value="2"/>
</dbReference>
<dbReference type="InterPro" id="IPR049730">
    <property type="entry name" value="SNF2/RAD54-like_C"/>
</dbReference>
<evidence type="ECO:0000259" key="10">
    <source>
        <dbReference type="PROSITE" id="PS51194"/>
    </source>
</evidence>
<sequence length="2587" mass="280056">MGSQGVSSGSASRAGSGESSRSSSCARDTSPPRSSFSSSRLRAQAERQAAAAAAQAEAVASSSSSSTSTRGGGNGSSQSAAPRPTASASSGRSTKFSGPFFSQASSGAGRKRGGMWCYICRDSMQRGEENTVECTACPKRFHLECLQQEGVIQPGERVSPDDWMCPQCLEEHEEDEIQNDERCFICKRKEPEDEEEDRLLMCDGCPNSYHMRSCLKLTIEPDEEKWFCPECNPSGFKQDEIRRLGRGRAGARGSEGRGEIVNSSTCYVCQRPGKLLGCDFCVNSFHPTCLVDVDWDSIGEEWECPVCKGRDPLANQMHKRWSRAEIEAKRKERIKCLERIRVKTTRYRNRFLLVHQKDLGPFVNQKILNNLAKSFRSQMSANAAGKRRPQAQGGRLQVERSIQDLLESLEDEAAEESAKFVKRAYRACRHPSGRKIEGVPLREGISLKPHQEEGVEWLLRSFMTGGGILADEMGLGKTIQTLCFLSYLNAMKLEGPHLIVVPLSTVGNWMREVHRFTPSLTHIKICGSRAERQHAMEDRLAQKGLYDLYITTYETVKSEEEFFVETIPHWQCIVLDEAHRIKNASGAIRHALDRVIGNMRLLLTGTPLQNNAAELFTLINFLMPDVFRDSQVIEQAFLTNPQGGGSGANASNKKDASGRGDAGPKSQNGKKAPVVEVDQLFRQEDLEAIRNLLDRVMLRRLKEQAIALPKKMYHSVWLPLSAPAASWYERLLRVRALQEAGKDKLSTSSYRKMLGLVIKMRIICAHPKALCARESQMQRLQAFFVEENMEMQTEVIEAAREVQRIEGEAHILCSAKLSFLDKLMRHLHELNCKYVPGYEKDYENHRRETATYKFYKRHEEVVKEETAAGRKPPRRPKRNELGGIEEFQRLLRAGHPRLAGVPAVEDPDFLEEGMYPAELQLPQPIESSASSLRGVDGVGLLGGRRASVDEDVAMDEPGEGKAPSSSEEVGTEGKRCAPQLSKSGFLSSRGPGDGSASKRKESDEDEDQEEGDVVKSRDAARSKKKRGLVILDDEEDDMGTASTFSSSSPAPLPSSLTSSTAATSPAAEDASSGARRNSSSEHSDELRPPQTPAERSSAPLVKNEDLGPNGLQASPRGLCASPGNRDEALSTAYCTSTPSSTKDNGRRSGRSSDGAQPVCPLKKEGGEQNGGAKKEVAKEEKEEALMAAGAKEAKPEETEPKGEGAETDGKGGTGDEAANGNDKQEFVIDRTQPKAQRLLVFTQFQLVLDELEAYCHYRGWKYLRLDGSTNKFVRELDIRDFNSENSTYFVYLISTRAGGLGINLTAANHVVLYDHDWNPFIDLQAIDRAHRIGQQRAVHVWSLVNEWTVEERMAFRREQKLRLDKLLVQNQHEEALEDEDEEQQKGGDKISTDEIRKLMLHGRKAIVEVAAKNPVSIAECSLEELTERQRLPLPELTDGAGSAVGDGSLLDSSRITTNEDGEEDELGSRDEENMVDIDEVMNEEAEEQNKQAQLVDSADTVLPDAGNVEMGGSSGGPRDGAEEGCSKTTSENECGSARESERAREGDDGRTPAGEQSAQSPAEGRDAGEHDASRGPGVGRTKGKLENELQRAGVLWRSERERKKPIAVYVPQEFGQREERKKIKHEQKCFLCGNGKDFEHSSVDADGNTTKASLGELVYCSGCPRAYHRVCEGLPRDVKKSWRCRWHECCLCFRKTSQCGNMLIHCAKCPTSFCYDCFPPDYCRHNVSEEYYSYLRQRGMNVTPQNWILLLCSRCKAVEEQQTRRRLTKEEKEQEKLQQKELRQQQKELHHDLDASKRKQENQQRRQECKQRAEEERQFQEAKQQIDSQDAKQEEELRQAYQHLFPAAFTEELQKRVSAAKSAQKASRDASVAVQAQVAAVAAAAAAAVSAVSAAASGAQLAVSGSVEDQQQRSLQAAAAAAQQAAANAKKAQQQTKRPVNQLANMKLPGASISLCENCHFPCHGVRDYPAPCCFPAEVQSRFFVRCSPGGTMKAGACFSPVGENSKLSQSHSGNDSDQGSALSASPEALQQLREGEEEGSTSQGQDRKKDEDDGAEAVTGDSHQPSPSDRENGAGSASPGASPGSAGRGRGGGTGTPMSPEVPAALAEKLGLSVEALANGVDATTAAQITAAGGGPDQVRFVHRQVCGCCGECRTGRRGHLRKHCPNLPAEEKEKYDERREKMQQLIQRLAQHPPIPDTSNVNGYAGASPQRLKWYFQQYQQQADRVVEETMIALGLQAAVTPRASGHRRSAGGGTVVSSSLTAGGFSRTPGTASQLMLQQQEGGLPVVEGATATSRKRNAESGNNVTPGGPGAKKQPVVRRPSGSPKSVGRESSAGGSDAEAVGAGRINSSSGGGKGSRSQAGKGGGGEGKVRGNKLPTANPWSTSLQPTTSNSHTLTNAIKDGGLTPKTLLKGVASAAQSGYSGGCTTNASFSGPGFKRSLGEVGKTSRSGGDVTGTGGSTDSSPSSGAPPQKRRKPASPKGVTGTESGTTGGKRGAEGSSSLLSSAATSTPSSGNTGGTGLNVVAPAKQQQSILEFFCARNTKGGGSTTGAGGPVAVLAVLAAAKQRAGGGGVASGTGGKVVS</sequence>
<evidence type="ECO:0000256" key="4">
    <source>
        <dbReference type="ARBA" id="ARBA00022833"/>
    </source>
</evidence>
<dbReference type="SUPFAM" id="SSF57903">
    <property type="entry name" value="FYVE/PHD zinc finger"/>
    <property type="match status" value="4"/>
</dbReference>
<accession>A0A0F7UK01</accession>
<feature type="region of interest" description="Disordered" evidence="6">
    <location>
        <begin position="1766"/>
        <end position="1834"/>
    </location>
</feature>
<dbReference type="PROSITE" id="PS51194">
    <property type="entry name" value="HELICASE_CTER"/>
    <property type="match status" value="1"/>
</dbReference>
<dbReference type="SMART" id="SM00184">
    <property type="entry name" value="RING"/>
    <property type="match status" value="3"/>
</dbReference>
<feature type="region of interest" description="Disordered" evidence="6">
    <location>
        <begin position="863"/>
        <end position="882"/>
    </location>
</feature>
<feature type="compositionally biased region" description="Gly residues" evidence="6">
    <location>
        <begin position="2087"/>
        <end position="2096"/>
    </location>
</feature>
<evidence type="ECO:0000256" key="2">
    <source>
        <dbReference type="ARBA" id="ARBA00022771"/>
    </source>
</evidence>
<dbReference type="PROSITE" id="PS51192">
    <property type="entry name" value="HELICASE_ATP_BIND_1"/>
    <property type="match status" value="1"/>
</dbReference>
<reference evidence="11" key="1">
    <citation type="journal article" date="2015" name="PLoS ONE">
        <title>Comprehensive Evaluation of Toxoplasma gondii VEG and Neospora caninum LIV Genomes with Tachyzoite Stage Transcriptome and Proteome Defines Novel Transcript Features.</title>
        <authorList>
            <person name="Ramaprasad A."/>
            <person name="Mourier T."/>
            <person name="Naeem R."/>
            <person name="Malas T.B."/>
            <person name="Moussa E."/>
            <person name="Panigrahi A."/>
            <person name="Vermont S.J."/>
            <person name="Otto T.D."/>
            <person name="Wastling J."/>
            <person name="Pain A."/>
        </authorList>
    </citation>
    <scope>NUCLEOTIDE SEQUENCE</scope>
    <source>
        <strain evidence="11">Liverpool</strain>
    </source>
</reference>
<feature type="domain" description="RING-type" evidence="8">
    <location>
        <begin position="117"/>
        <end position="168"/>
    </location>
</feature>
<evidence type="ECO:0000256" key="6">
    <source>
        <dbReference type="SAM" id="MobiDB-lite"/>
    </source>
</evidence>
<name>A0A0F7UK01_NEOCL</name>
<evidence type="ECO:0000256" key="1">
    <source>
        <dbReference type="ARBA" id="ARBA00022723"/>
    </source>
</evidence>
<organism evidence="11">
    <name type="scientific">Neospora caninum (strain Liverpool)</name>
    <dbReference type="NCBI Taxonomy" id="572307"/>
    <lineage>
        <taxon>Eukaryota</taxon>
        <taxon>Sar</taxon>
        <taxon>Alveolata</taxon>
        <taxon>Apicomplexa</taxon>
        <taxon>Conoidasida</taxon>
        <taxon>Coccidia</taxon>
        <taxon>Eucoccidiorida</taxon>
        <taxon>Eimeriorina</taxon>
        <taxon>Sarcocystidae</taxon>
        <taxon>Neospora</taxon>
    </lineage>
</organism>
<feature type="compositionally biased region" description="Basic and acidic residues" evidence="6">
    <location>
        <begin position="1012"/>
        <end position="1021"/>
    </location>
</feature>
<evidence type="ECO:0000256" key="5">
    <source>
        <dbReference type="PROSITE-ProRule" id="PRU00175"/>
    </source>
</evidence>
<feature type="compositionally biased region" description="Low complexity" evidence="6">
    <location>
        <begin position="1"/>
        <end position="69"/>
    </location>
</feature>
<feature type="region of interest" description="Disordered" evidence="6">
    <location>
        <begin position="1503"/>
        <end position="1586"/>
    </location>
</feature>
<feature type="compositionally biased region" description="Basic and acidic residues" evidence="6">
    <location>
        <begin position="1766"/>
        <end position="1820"/>
    </location>
</feature>
<feature type="region of interest" description="Disordered" evidence="6">
    <location>
        <begin position="947"/>
        <end position="1222"/>
    </location>
</feature>
<dbReference type="InterPro" id="IPR001841">
    <property type="entry name" value="Znf_RING"/>
</dbReference>
<evidence type="ECO:0000259" key="9">
    <source>
        <dbReference type="PROSITE" id="PS51192"/>
    </source>
</evidence>
<feature type="compositionally biased region" description="Basic and acidic residues" evidence="6">
    <location>
        <begin position="1191"/>
        <end position="1209"/>
    </location>
</feature>
<dbReference type="InterPro" id="IPR000330">
    <property type="entry name" value="SNF2_N"/>
</dbReference>
<keyword evidence="3" id="KW-0378">Hydrolase</keyword>
<feature type="compositionally biased region" description="Basic and acidic residues" evidence="6">
    <location>
        <begin position="1078"/>
        <end position="1087"/>
    </location>
</feature>
<dbReference type="CDD" id="cd18793">
    <property type="entry name" value="SF2_C_SNF"/>
    <property type="match status" value="1"/>
</dbReference>
<dbReference type="InterPro" id="IPR038718">
    <property type="entry name" value="SNF2-like_sf"/>
</dbReference>
<dbReference type="InterPro" id="IPR014001">
    <property type="entry name" value="Helicase_ATP-bd"/>
</dbReference>
<dbReference type="InterPro" id="IPR011011">
    <property type="entry name" value="Znf_FYVE_PHD"/>
</dbReference>
<dbReference type="PROSITE" id="PS50016">
    <property type="entry name" value="ZF_PHD_2"/>
    <property type="match status" value="3"/>
</dbReference>
<feature type="domain" description="PHD-type" evidence="7">
    <location>
        <begin position="180"/>
        <end position="234"/>
    </location>
</feature>
<dbReference type="SMART" id="SM00490">
    <property type="entry name" value="HELICc"/>
    <property type="match status" value="1"/>
</dbReference>
<keyword evidence="1" id="KW-0479">Metal-binding</keyword>
<proteinExistence type="predicted"/>
<dbReference type="InterPro" id="IPR001965">
    <property type="entry name" value="Znf_PHD"/>
</dbReference>
<feature type="compositionally biased region" description="Polar residues" evidence="6">
    <location>
        <begin position="2006"/>
        <end position="2024"/>
    </location>
</feature>
<dbReference type="Gene3D" id="3.30.40.10">
    <property type="entry name" value="Zinc/RING finger domain, C3HC4 (zinc finger)"/>
    <property type="match status" value="4"/>
</dbReference>
<feature type="compositionally biased region" description="Basic and acidic residues" evidence="6">
    <location>
        <begin position="1563"/>
        <end position="1573"/>
    </location>
</feature>
<feature type="compositionally biased region" description="Low complexity" evidence="6">
    <location>
        <begin position="2074"/>
        <end position="2086"/>
    </location>
</feature>
<feature type="compositionally biased region" description="Low complexity" evidence="6">
    <location>
        <begin position="1040"/>
        <end position="1072"/>
    </location>
</feature>
<evidence type="ECO:0000256" key="3">
    <source>
        <dbReference type="ARBA" id="ARBA00022801"/>
    </source>
</evidence>
<dbReference type="InterPro" id="IPR001650">
    <property type="entry name" value="Helicase_C-like"/>
</dbReference>
<dbReference type="CDD" id="cd15489">
    <property type="entry name" value="PHD_SF"/>
    <property type="match status" value="1"/>
</dbReference>
<dbReference type="PANTHER" id="PTHR10799">
    <property type="entry name" value="SNF2/RAD54 HELICASE FAMILY"/>
    <property type="match status" value="1"/>
</dbReference>
<dbReference type="PROSITE" id="PS50089">
    <property type="entry name" value="ZF_RING_2"/>
    <property type="match status" value="1"/>
</dbReference>
<dbReference type="PROSITE" id="PS01359">
    <property type="entry name" value="ZF_PHD_1"/>
    <property type="match status" value="1"/>
</dbReference>
<dbReference type="Pfam" id="PF00628">
    <property type="entry name" value="PHD"/>
    <property type="match status" value="1"/>
</dbReference>
<dbReference type="InterPro" id="IPR027417">
    <property type="entry name" value="P-loop_NTPase"/>
</dbReference>
<feature type="domain" description="PHD-type" evidence="7">
    <location>
        <begin position="114"/>
        <end position="171"/>
    </location>
</feature>
<dbReference type="InterPro" id="IPR013083">
    <property type="entry name" value="Znf_RING/FYVE/PHD"/>
</dbReference>
<keyword evidence="2 5" id="KW-0863">Zinc-finger</keyword>
<feature type="region of interest" description="Disordered" evidence="6">
    <location>
        <begin position="2296"/>
        <end position="2407"/>
    </location>
</feature>
<feature type="compositionally biased region" description="Polar residues" evidence="6">
    <location>
        <begin position="2383"/>
        <end position="2401"/>
    </location>
</feature>
<dbReference type="EMBL" id="LN714485">
    <property type="protein sequence ID" value="CEL69376.1"/>
    <property type="molecule type" value="Genomic_DNA"/>
</dbReference>
<feature type="region of interest" description="Disordered" evidence="6">
    <location>
        <begin position="2003"/>
        <end position="2102"/>
    </location>
</feature>
<feature type="region of interest" description="Disordered" evidence="6">
    <location>
        <begin position="1431"/>
        <end position="1473"/>
    </location>
</feature>
<feature type="domain" description="PHD-type" evidence="7">
    <location>
        <begin position="263"/>
        <end position="310"/>
    </location>
</feature>
<dbReference type="Gene3D" id="3.40.50.10810">
    <property type="entry name" value="Tandem AAA-ATPase domain"/>
    <property type="match status" value="1"/>
</dbReference>
<feature type="compositionally biased region" description="Polar residues" evidence="6">
    <location>
        <begin position="1132"/>
        <end position="1142"/>
    </location>
</feature>
<evidence type="ECO:0000259" key="8">
    <source>
        <dbReference type="PROSITE" id="PS50089"/>
    </source>
</evidence>
<feature type="compositionally biased region" description="Low complexity" evidence="6">
    <location>
        <begin position="76"/>
        <end position="94"/>
    </location>
</feature>
<feature type="region of interest" description="Disordered" evidence="6">
    <location>
        <begin position="2431"/>
        <end position="2527"/>
    </location>
</feature>
<evidence type="ECO:0000313" key="11">
    <source>
        <dbReference type="EMBL" id="CEL69376.1"/>
    </source>
</evidence>
<feature type="compositionally biased region" description="Low complexity" evidence="6">
    <location>
        <begin position="2501"/>
        <end position="2518"/>
    </location>
</feature>
<feature type="region of interest" description="Disordered" evidence="6">
    <location>
        <begin position="1"/>
        <end position="111"/>
    </location>
</feature>
<dbReference type="GO" id="GO:0008270">
    <property type="term" value="F:zinc ion binding"/>
    <property type="evidence" value="ECO:0007669"/>
    <property type="project" value="UniProtKB-KW"/>
</dbReference>
<feature type="compositionally biased region" description="Basic and acidic residues" evidence="6">
    <location>
        <begin position="1161"/>
        <end position="1184"/>
    </location>
</feature>
<protein>
    <submittedName>
        <fullName evidence="11">SNF2 family N-terminal domain containing protein,putative</fullName>
    </submittedName>
</protein>
<dbReference type="Pfam" id="PF00271">
    <property type="entry name" value="Helicase_C"/>
    <property type="match status" value="1"/>
</dbReference>
<feature type="domain" description="Helicase C-terminal" evidence="10">
    <location>
        <begin position="1221"/>
        <end position="1382"/>
    </location>
</feature>
<feature type="region of interest" description="Disordered" evidence="6">
    <location>
        <begin position="2243"/>
        <end position="2273"/>
    </location>
</feature>
<dbReference type="CDD" id="cd15568">
    <property type="entry name" value="PHD5_NSD"/>
    <property type="match status" value="1"/>
</dbReference>
<feature type="region of interest" description="Disordered" evidence="6">
    <location>
        <begin position="638"/>
        <end position="673"/>
    </location>
</feature>
<dbReference type="SMART" id="SM00249">
    <property type="entry name" value="PHD"/>
    <property type="match status" value="4"/>
</dbReference>
<dbReference type="GO" id="GO:0016787">
    <property type="term" value="F:hydrolase activity"/>
    <property type="evidence" value="ECO:0007669"/>
    <property type="project" value="UniProtKB-KW"/>
</dbReference>
<dbReference type="GO" id="GO:0005524">
    <property type="term" value="F:ATP binding"/>
    <property type="evidence" value="ECO:0007669"/>
    <property type="project" value="InterPro"/>
</dbReference>
<keyword evidence="4" id="KW-0862">Zinc</keyword>
<evidence type="ECO:0000259" key="7">
    <source>
        <dbReference type="PROSITE" id="PS50016"/>
    </source>
</evidence>
<feature type="compositionally biased region" description="Gly residues" evidence="6">
    <location>
        <begin position="2354"/>
        <end position="2371"/>
    </location>
</feature>
<gene>
    <name evidence="11" type="ORF">BN1204_050870</name>
</gene>
<feature type="domain" description="Helicase ATP-binding" evidence="9">
    <location>
        <begin position="458"/>
        <end position="625"/>
    </location>
</feature>
<dbReference type="SUPFAM" id="SSF52540">
    <property type="entry name" value="P-loop containing nucleoside triphosphate hydrolases"/>
    <property type="match status" value="2"/>
</dbReference>
<dbReference type="Pfam" id="PF00176">
    <property type="entry name" value="SNF2-rel_dom"/>
    <property type="match status" value="1"/>
</dbReference>